<feature type="non-terminal residue" evidence="2">
    <location>
        <position position="1"/>
    </location>
</feature>
<name>X0UEL7_9ZZZZ</name>
<feature type="non-terminal residue" evidence="2">
    <location>
        <position position="269"/>
    </location>
</feature>
<sequence>AQVSIEALEADFLINVPVLKTHIQTKVSLGFKNLKGCLSKASKQKFHTTNRLDSLICLLNEAIESDLVIIDGIYMLEKGPETLAGVAHRKDLIIASPDIFECDTVGATILGIDPSQVDYLREFAERHNRSFDLSAIQINGEDLESLKEQLEWQIEPDKELLSPSGVTGLSAPPPGQTLCSACGATLALAVSVLGKDNPKMDFGGAELYYGLELRPDRDTQNVFLYGDCAIRRNKSLQNATKIEGCPPSLTNTLLALMKVLLSKPRMLRM</sequence>
<reference evidence="2" key="1">
    <citation type="journal article" date="2014" name="Front. Microbiol.">
        <title>High frequency of phylogenetically diverse reductive dehalogenase-homologous genes in deep subseafloor sedimentary metagenomes.</title>
        <authorList>
            <person name="Kawai M."/>
            <person name="Futagami T."/>
            <person name="Toyoda A."/>
            <person name="Takaki Y."/>
            <person name="Nishi S."/>
            <person name="Hori S."/>
            <person name="Arai W."/>
            <person name="Tsubouchi T."/>
            <person name="Morono Y."/>
            <person name="Uchiyama I."/>
            <person name="Ito T."/>
            <person name="Fujiyama A."/>
            <person name="Inagaki F."/>
            <person name="Takami H."/>
        </authorList>
    </citation>
    <scope>NUCLEOTIDE SEQUENCE</scope>
    <source>
        <strain evidence="2">Expedition CK06-06</strain>
    </source>
</reference>
<dbReference type="EMBL" id="BARS01024124">
    <property type="protein sequence ID" value="GAG04209.1"/>
    <property type="molecule type" value="Genomic_DNA"/>
</dbReference>
<proteinExistence type="predicted"/>
<dbReference type="AlphaFoldDB" id="X0UEL7"/>
<dbReference type="InterPro" id="IPR007160">
    <property type="entry name" value="DUF362"/>
</dbReference>
<organism evidence="2">
    <name type="scientific">marine sediment metagenome</name>
    <dbReference type="NCBI Taxonomy" id="412755"/>
    <lineage>
        <taxon>unclassified sequences</taxon>
        <taxon>metagenomes</taxon>
        <taxon>ecological metagenomes</taxon>
    </lineage>
</organism>
<evidence type="ECO:0000313" key="2">
    <source>
        <dbReference type="EMBL" id="GAG04209.1"/>
    </source>
</evidence>
<accession>X0UEL7</accession>
<dbReference type="Pfam" id="PF04015">
    <property type="entry name" value="DUF362"/>
    <property type="match status" value="1"/>
</dbReference>
<protein>
    <recommendedName>
        <fullName evidence="1">DUF362 domain-containing protein</fullName>
    </recommendedName>
</protein>
<comment type="caution">
    <text evidence="2">The sequence shown here is derived from an EMBL/GenBank/DDBJ whole genome shotgun (WGS) entry which is preliminary data.</text>
</comment>
<feature type="domain" description="DUF362" evidence="1">
    <location>
        <begin position="3"/>
        <end position="107"/>
    </location>
</feature>
<gene>
    <name evidence="2" type="ORF">S01H1_38325</name>
</gene>
<evidence type="ECO:0000259" key="1">
    <source>
        <dbReference type="Pfam" id="PF04015"/>
    </source>
</evidence>